<organism evidence="2 3">
    <name type="scientific">Cerrena zonata</name>
    <dbReference type="NCBI Taxonomy" id="2478898"/>
    <lineage>
        <taxon>Eukaryota</taxon>
        <taxon>Fungi</taxon>
        <taxon>Dikarya</taxon>
        <taxon>Basidiomycota</taxon>
        <taxon>Agaricomycotina</taxon>
        <taxon>Agaricomycetes</taxon>
        <taxon>Polyporales</taxon>
        <taxon>Cerrenaceae</taxon>
        <taxon>Cerrena</taxon>
    </lineage>
</organism>
<name>A0AAW0GKX6_9APHY</name>
<accession>A0AAW0GKX6</accession>
<keyword evidence="3" id="KW-1185">Reference proteome</keyword>
<protein>
    <submittedName>
        <fullName evidence="2">Uncharacterized protein</fullName>
    </submittedName>
</protein>
<dbReference type="Proteomes" id="UP001385951">
    <property type="component" value="Unassembled WGS sequence"/>
</dbReference>
<reference evidence="2 3" key="1">
    <citation type="submission" date="2022-09" db="EMBL/GenBank/DDBJ databases">
        <authorList>
            <person name="Palmer J.M."/>
        </authorList>
    </citation>
    <scope>NUCLEOTIDE SEQUENCE [LARGE SCALE GENOMIC DNA]</scope>
    <source>
        <strain evidence="2 3">DSM 7382</strain>
    </source>
</reference>
<feature type="compositionally biased region" description="Basic and acidic residues" evidence="1">
    <location>
        <begin position="174"/>
        <end position="184"/>
    </location>
</feature>
<feature type="region of interest" description="Disordered" evidence="1">
    <location>
        <begin position="588"/>
        <end position="613"/>
    </location>
</feature>
<dbReference type="AlphaFoldDB" id="A0AAW0GKX6"/>
<feature type="compositionally biased region" description="Basic and acidic residues" evidence="1">
    <location>
        <begin position="114"/>
        <end position="124"/>
    </location>
</feature>
<evidence type="ECO:0000313" key="3">
    <source>
        <dbReference type="Proteomes" id="UP001385951"/>
    </source>
</evidence>
<dbReference type="EMBL" id="JASBNA010000007">
    <property type="protein sequence ID" value="KAK7689740.1"/>
    <property type="molecule type" value="Genomic_DNA"/>
</dbReference>
<feature type="region of interest" description="Disordered" evidence="1">
    <location>
        <begin position="168"/>
        <end position="218"/>
    </location>
</feature>
<sequence>MSSRLNPPTLTSEAVLAAKQLDAPPPVPDTNQLATNSATLTNDTGAVAVTQTAANLPFTNDNDEYTSATRRCKYSPIIVQCLLDDVPGCFPIHTNFFAHLEEEGTPTSATAKTNKAEQNEKVNRNETTAPTNEVSNIITAVVAVDDNIEFDILPAFRKDIEMSIATSQPVTTQTDKDKGKDKATDAVGFITPSSTPSGPSRKRQRREESPSDVNDGTAQVVITNTVPPHNFEQDALNPFTSPSKGSPPISMKAFEEYMLTQSTPSVASTSCTHKNHATLGSITLENIRQILEVADATNNQVASTPHALLKFMSIPEDGWPLINDGKLVRLAENMKLSQLAEWCRAQNVKLFIQVFGTMAHNKDTPWVVALLRNALQHLVGLNDPIISTPNPSPDWRDYHPRTFLLSGVSPEIARRLLEQFCWSNHDITFFVYSFSFNIPCYIGPFIGFTTTDVELLKQTFQAQLNSPSARSLIDQLRSSNDTLKHLPLNSVVNMLSHSVEVKVLNVAEDGRPAIPIANLYINSPTQELGKWLLWQQFLQSAAYPTQYNGTGTGRPLWKCSGCHADDHPRGLCKYPKLTGWLTQPFRFNTVNKNTPQSTTPDANGQYSSNSQPQ</sequence>
<evidence type="ECO:0000313" key="2">
    <source>
        <dbReference type="EMBL" id="KAK7689740.1"/>
    </source>
</evidence>
<comment type="caution">
    <text evidence="2">The sequence shown here is derived from an EMBL/GenBank/DDBJ whole genome shotgun (WGS) entry which is preliminary data.</text>
</comment>
<proteinExistence type="predicted"/>
<evidence type="ECO:0000256" key="1">
    <source>
        <dbReference type="SAM" id="MobiDB-lite"/>
    </source>
</evidence>
<feature type="region of interest" description="Disordered" evidence="1">
    <location>
        <begin position="104"/>
        <end position="129"/>
    </location>
</feature>
<gene>
    <name evidence="2" type="ORF">QCA50_006379</name>
</gene>